<proteinExistence type="predicted"/>
<name>A0A6G0RS17_9STRA</name>
<accession>A0A6G0RS17</accession>
<protein>
    <submittedName>
        <fullName evidence="2">Uncharacterized protein</fullName>
    </submittedName>
</protein>
<dbReference type="Proteomes" id="UP000486351">
    <property type="component" value="Unassembled WGS sequence"/>
</dbReference>
<evidence type="ECO:0000313" key="3">
    <source>
        <dbReference type="Proteomes" id="UP000486351"/>
    </source>
</evidence>
<evidence type="ECO:0000256" key="1">
    <source>
        <dbReference type="SAM" id="MobiDB-lite"/>
    </source>
</evidence>
<sequence>MKNGDVGVPENAVKNDDRTPGVPSTEPFVEEGPSVEYKSDEVATAPNGEAPVEHEETIKTTTVSVCTGAKYWCFESLPVKIENVEFEIPGGENQQSEVPMKLESSPEDIGAPALIANLSTNFLSANGLAELDDPKTLSDTTEPTPNLEMLRRYWIRSWYAR</sequence>
<reference evidence="2 3" key="1">
    <citation type="submission" date="2018-09" db="EMBL/GenBank/DDBJ databases">
        <title>Genomic investigation of the strawberry pathogen Phytophthora fragariae indicates pathogenicity is determined by transcriptional variation in three key races.</title>
        <authorList>
            <person name="Adams T.M."/>
            <person name="Armitage A.D."/>
            <person name="Sobczyk M.K."/>
            <person name="Bates H.J."/>
            <person name="Dunwell J.M."/>
            <person name="Nellist C.F."/>
            <person name="Harrison R.J."/>
        </authorList>
    </citation>
    <scope>NUCLEOTIDE SEQUENCE [LARGE SCALE GENOMIC DNA]</scope>
    <source>
        <strain evidence="2 3">NOV-77</strain>
    </source>
</reference>
<gene>
    <name evidence="2" type="ORF">PF008_g10982</name>
</gene>
<organism evidence="2 3">
    <name type="scientific">Phytophthora fragariae</name>
    <dbReference type="NCBI Taxonomy" id="53985"/>
    <lineage>
        <taxon>Eukaryota</taxon>
        <taxon>Sar</taxon>
        <taxon>Stramenopiles</taxon>
        <taxon>Oomycota</taxon>
        <taxon>Peronosporomycetes</taxon>
        <taxon>Peronosporales</taxon>
        <taxon>Peronosporaceae</taxon>
        <taxon>Phytophthora</taxon>
    </lineage>
</organism>
<evidence type="ECO:0000313" key="2">
    <source>
        <dbReference type="EMBL" id="KAE9340700.1"/>
    </source>
</evidence>
<dbReference type="AlphaFoldDB" id="A0A6G0RS17"/>
<dbReference type="EMBL" id="QXFY01000571">
    <property type="protein sequence ID" value="KAE9340700.1"/>
    <property type="molecule type" value="Genomic_DNA"/>
</dbReference>
<feature type="region of interest" description="Disordered" evidence="1">
    <location>
        <begin position="1"/>
        <end position="54"/>
    </location>
</feature>
<comment type="caution">
    <text evidence="2">The sequence shown here is derived from an EMBL/GenBank/DDBJ whole genome shotgun (WGS) entry which is preliminary data.</text>
</comment>